<dbReference type="GO" id="GO:0055071">
    <property type="term" value="P:manganese ion homeostasis"/>
    <property type="evidence" value="ECO:0007669"/>
    <property type="project" value="EnsemblMetazoa"/>
</dbReference>
<dbReference type="PRINTS" id="PR00447">
    <property type="entry name" value="NATRESASSCMP"/>
</dbReference>
<dbReference type="GO" id="GO:0015086">
    <property type="term" value="F:cadmium ion transmembrane transporter activity"/>
    <property type="evidence" value="ECO:0007669"/>
    <property type="project" value="TreeGrafter"/>
</dbReference>
<dbReference type="GO" id="GO:0010008">
    <property type="term" value="C:endosome membrane"/>
    <property type="evidence" value="ECO:0007669"/>
    <property type="project" value="TreeGrafter"/>
</dbReference>
<name>E3NIV9_CAERE</name>
<comment type="similarity">
    <text evidence="2">Belongs to the NRAMP family.</text>
</comment>
<feature type="transmembrane region" description="Helical" evidence="6">
    <location>
        <begin position="171"/>
        <end position="193"/>
    </location>
</feature>
<organism evidence="8">
    <name type="scientific">Caenorhabditis remanei</name>
    <name type="common">Caenorhabditis vulgaris</name>
    <dbReference type="NCBI Taxonomy" id="31234"/>
    <lineage>
        <taxon>Eukaryota</taxon>
        <taxon>Metazoa</taxon>
        <taxon>Ecdysozoa</taxon>
        <taxon>Nematoda</taxon>
        <taxon>Chromadorea</taxon>
        <taxon>Rhabditida</taxon>
        <taxon>Rhabditina</taxon>
        <taxon>Rhabditomorpha</taxon>
        <taxon>Rhabditoidea</taxon>
        <taxon>Rhabditidae</taxon>
        <taxon>Peloderinae</taxon>
        <taxon>Caenorhabditis</taxon>
    </lineage>
</organism>
<evidence type="ECO:0000256" key="3">
    <source>
        <dbReference type="ARBA" id="ARBA00022692"/>
    </source>
</evidence>
<feature type="transmembrane region" description="Helical" evidence="6">
    <location>
        <begin position="318"/>
        <end position="341"/>
    </location>
</feature>
<evidence type="ECO:0000256" key="6">
    <source>
        <dbReference type="SAM" id="Phobius"/>
    </source>
</evidence>
<dbReference type="NCBIfam" id="TIGR01197">
    <property type="entry name" value="nramp"/>
    <property type="match status" value="1"/>
</dbReference>
<dbReference type="PANTHER" id="PTHR11706">
    <property type="entry name" value="SOLUTE CARRIER PROTEIN FAMILY 11 MEMBER"/>
    <property type="match status" value="1"/>
</dbReference>
<keyword evidence="4 6" id="KW-1133">Transmembrane helix</keyword>
<dbReference type="GO" id="GO:0005384">
    <property type="term" value="F:manganese ion transmembrane transporter activity"/>
    <property type="evidence" value="ECO:0007669"/>
    <property type="project" value="TreeGrafter"/>
</dbReference>
<evidence type="ECO:0000256" key="1">
    <source>
        <dbReference type="ARBA" id="ARBA00004141"/>
    </source>
</evidence>
<dbReference type="eggNOG" id="KOG1291">
    <property type="taxonomic scope" value="Eukaryota"/>
</dbReference>
<feature type="transmembrane region" description="Helical" evidence="6">
    <location>
        <begin position="516"/>
        <end position="534"/>
    </location>
</feature>
<dbReference type="HAMAP" id="MF_00221">
    <property type="entry name" value="NRAMP"/>
    <property type="match status" value="1"/>
</dbReference>
<keyword evidence="3 6" id="KW-0812">Transmembrane</keyword>
<feature type="transmembrane region" description="Helical" evidence="6">
    <location>
        <begin position="484"/>
        <end position="504"/>
    </location>
</feature>
<feature type="transmembrane region" description="Helical" evidence="6">
    <location>
        <begin position="362"/>
        <end position="385"/>
    </location>
</feature>
<sequence>MTDEKCGAIEECPSLDDTPKRREAQKTYEIQVEIDDAPDVVREQTRYGCESCAESLRIRNDASRDMSFARDSYFSFAHGPFMDVQFFYRLLGYEIAILSDFQIKKYGAGSSIFFDKLCRNNLLPSRFSTAFSWRKLWAFTGPGFLMSIAYLDPGNIESDLQAGAISYFKLIWVLLIAHIMGLLLQRLAARLGVVSGKHMAEIAYSYYPKIPRLILWLLVESAIVGSDMQEVIGTAISFYLLSNGAIPLWAGVLITICDTFTFLFLEKYGVRKFEAFFCFLITCMAVTFGYEFGVSKPDAGKMFTGMFVPWCTGCDNNMVMQGVAIIGAVIMPHNFYLHSALVKSRKVDRRRAEKVTEANKYFFIESAFALFVSFIINTLVISVFAQGMFGKTNNDIRDVCYNNTHNGMPDFYKVEFPANNDAAQSDIYHAGIFLGCTFGIFALYVWAVGILAAGQSSTMTGTYAGQFAMEGFIQIQLPQWKRILITRSLAILPTLAVVIFSGGIDNISSLNDFLNCLQLIQLPFALIPVLTFVSDKRIMHEYKLASVSKAVSIVISLIILFINFYFLYSWIGGQFGYNAISIPITVVFAVFYIIFIAYLTYYCLVAMEFIPPIKTKWLAEPIYYDFDAPWLETTKNSISSSEESQDYRY</sequence>
<gene>
    <name evidence="7" type="primary">Cre-smf-3</name>
    <name evidence="7" type="ORF">CRE_20066</name>
</gene>
<dbReference type="EMBL" id="DS268716">
    <property type="protein sequence ID" value="EFO99363.1"/>
    <property type="molecule type" value="Genomic_DNA"/>
</dbReference>
<dbReference type="AlphaFoldDB" id="E3NIV9"/>
<dbReference type="FunCoup" id="E3NIV9">
    <property type="interactions" value="132"/>
</dbReference>
<evidence type="ECO:0000313" key="7">
    <source>
        <dbReference type="EMBL" id="EFO99363.1"/>
    </source>
</evidence>
<evidence type="ECO:0000256" key="5">
    <source>
        <dbReference type="ARBA" id="ARBA00023136"/>
    </source>
</evidence>
<dbReference type="Pfam" id="PF01566">
    <property type="entry name" value="Nramp"/>
    <property type="match status" value="1"/>
</dbReference>
<dbReference type="GO" id="GO:0050829">
    <property type="term" value="P:defense response to Gram-negative bacterium"/>
    <property type="evidence" value="ECO:0007669"/>
    <property type="project" value="EnsemblMetazoa"/>
</dbReference>
<keyword evidence="8" id="KW-1185">Reference proteome</keyword>
<feature type="transmembrane region" description="Helical" evidence="6">
    <location>
        <begin position="580"/>
        <end position="604"/>
    </location>
</feature>
<evidence type="ECO:0000256" key="4">
    <source>
        <dbReference type="ARBA" id="ARBA00022989"/>
    </source>
</evidence>
<reference evidence="7" key="1">
    <citation type="submission" date="2007-07" db="EMBL/GenBank/DDBJ databases">
        <title>PCAP assembly of the Caenorhabditis remanei genome.</title>
        <authorList>
            <consortium name="The Caenorhabditis remanei Sequencing Consortium"/>
            <person name="Wilson R.K."/>
        </authorList>
    </citation>
    <scope>NUCLEOTIDE SEQUENCE [LARGE SCALE GENOMIC DNA]</scope>
    <source>
        <strain evidence="7">PB4641</strain>
    </source>
</reference>
<dbReference type="OMA" id="KMCFNYF"/>
<proteinExistence type="inferred from homology"/>
<protein>
    <submittedName>
        <fullName evidence="7">CRE-SMF-3 protein</fullName>
    </submittedName>
</protein>
<dbReference type="PANTHER" id="PTHR11706:SF32">
    <property type="entry name" value="NRAMP-LIKE TRANSPORTER SMF-3"/>
    <property type="match status" value="1"/>
</dbReference>
<keyword evidence="5 6" id="KW-0472">Membrane</keyword>
<comment type="subcellular location">
    <subcellularLocation>
        <location evidence="1">Membrane</location>
        <topology evidence="1">Multi-pass membrane protein</topology>
    </subcellularLocation>
</comment>
<dbReference type="GO" id="GO:0006979">
    <property type="term" value="P:response to oxidative stress"/>
    <property type="evidence" value="ECO:0007669"/>
    <property type="project" value="EnsemblMetazoa"/>
</dbReference>
<dbReference type="GO" id="GO:0016324">
    <property type="term" value="C:apical plasma membrane"/>
    <property type="evidence" value="ECO:0007669"/>
    <property type="project" value="EnsemblMetazoa"/>
</dbReference>
<feature type="transmembrane region" description="Helical" evidence="6">
    <location>
        <begin position="276"/>
        <end position="293"/>
    </location>
</feature>
<dbReference type="Proteomes" id="UP000008281">
    <property type="component" value="Unassembled WGS sequence"/>
</dbReference>
<dbReference type="NCBIfam" id="NF037982">
    <property type="entry name" value="Nramp_1"/>
    <property type="match status" value="1"/>
</dbReference>
<dbReference type="STRING" id="31234.E3NIV9"/>
<dbReference type="OrthoDB" id="409173at2759"/>
<evidence type="ECO:0000256" key="2">
    <source>
        <dbReference type="ARBA" id="ARBA00006670"/>
    </source>
</evidence>
<accession>E3NIV9</accession>
<feature type="transmembrane region" description="Helical" evidence="6">
    <location>
        <begin position="546"/>
        <end position="568"/>
    </location>
</feature>
<dbReference type="InterPro" id="IPR001046">
    <property type="entry name" value="NRAMP_fam"/>
</dbReference>
<dbReference type="InParanoid" id="E3NIV9"/>
<dbReference type="GO" id="GO:0010042">
    <property type="term" value="P:response to manganese ion"/>
    <property type="evidence" value="ECO:0007669"/>
    <property type="project" value="EnsemblMetazoa"/>
</dbReference>
<dbReference type="GO" id="GO:0033212">
    <property type="term" value="P:iron import into cell"/>
    <property type="evidence" value="ECO:0007669"/>
    <property type="project" value="EnsemblMetazoa"/>
</dbReference>
<feature type="transmembrane region" description="Helical" evidence="6">
    <location>
        <begin position="427"/>
        <end position="453"/>
    </location>
</feature>
<evidence type="ECO:0000313" key="8">
    <source>
        <dbReference type="Proteomes" id="UP000008281"/>
    </source>
</evidence>
<dbReference type="HOGENOM" id="CLU_020088_5_2_1"/>
<dbReference type="GO" id="GO:0005381">
    <property type="term" value="F:iron ion transmembrane transporter activity"/>
    <property type="evidence" value="ECO:0007669"/>
    <property type="project" value="TreeGrafter"/>
</dbReference>